<keyword evidence="3" id="KW-1185">Reference proteome</keyword>
<keyword evidence="1" id="KW-0812">Transmembrane</keyword>
<keyword evidence="1" id="KW-1133">Transmembrane helix</keyword>
<name>A0A0C3S834_PHLG1</name>
<organism evidence="2 3">
    <name type="scientific">Phlebiopsis gigantea (strain 11061_1 CR5-6)</name>
    <name type="common">White-rot fungus</name>
    <name type="synonym">Peniophora gigantea</name>
    <dbReference type="NCBI Taxonomy" id="745531"/>
    <lineage>
        <taxon>Eukaryota</taxon>
        <taxon>Fungi</taxon>
        <taxon>Dikarya</taxon>
        <taxon>Basidiomycota</taxon>
        <taxon>Agaricomycotina</taxon>
        <taxon>Agaricomycetes</taxon>
        <taxon>Polyporales</taxon>
        <taxon>Phanerochaetaceae</taxon>
        <taxon>Phlebiopsis</taxon>
    </lineage>
</organism>
<evidence type="ECO:0000313" key="2">
    <source>
        <dbReference type="EMBL" id="KIP05055.1"/>
    </source>
</evidence>
<sequence>MGNVDVYASENMADSSTGTCSSVLMVSDILHMISHLQTALVTNVLAIVIWDRNRVVLLFVFVLGIVPIGTTIFSELHDKSTCAEFQLRIRLRTTTISEQCNTHWQ</sequence>
<accession>A0A0C3S834</accession>
<dbReference type="EMBL" id="KN840554">
    <property type="protein sequence ID" value="KIP05055.1"/>
    <property type="molecule type" value="Genomic_DNA"/>
</dbReference>
<reference evidence="2 3" key="1">
    <citation type="journal article" date="2014" name="PLoS Genet.">
        <title>Analysis of the Phlebiopsis gigantea genome, transcriptome and secretome provides insight into its pioneer colonization strategies of wood.</title>
        <authorList>
            <person name="Hori C."/>
            <person name="Ishida T."/>
            <person name="Igarashi K."/>
            <person name="Samejima M."/>
            <person name="Suzuki H."/>
            <person name="Master E."/>
            <person name="Ferreira P."/>
            <person name="Ruiz-Duenas F.J."/>
            <person name="Held B."/>
            <person name="Canessa P."/>
            <person name="Larrondo L.F."/>
            <person name="Schmoll M."/>
            <person name="Druzhinina I.S."/>
            <person name="Kubicek C.P."/>
            <person name="Gaskell J.A."/>
            <person name="Kersten P."/>
            <person name="St John F."/>
            <person name="Glasner J."/>
            <person name="Sabat G."/>
            <person name="Splinter BonDurant S."/>
            <person name="Syed K."/>
            <person name="Yadav J."/>
            <person name="Mgbeahuruike A.C."/>
            <person name="Kovalchuk A."/>
            <person name="Asiegbu F.O."/>
            <person name="Lackner G."/>
            <person name="Hoffmeister D."/>
            <person name="Rencoret J."/>
            <person name="Gutierrez A."/>
            <person name="Sun H."/>
            <person name="Lindquist E."/>
            <person name="Barry K."/>
            <person name="Riley R."/>
            <person name="Grigoriev I.V."/>
            <person name="Henrissat B."/>
            <person name="Kues U."/>
            <person name="Berka R.M."/>
            <person name="Martinez A.T."/>
            <person name="Covert S.F."/>
            <person name="Blanchette R.A."/>
            <person name="Cullen D."/>
        </authorList>
    </citation>
    <scope>NUCLEOTIDE SEQUENCE [LARGE SCALE GENOMIC DNA]</scope>
    <source>
        <strain evidence="2 3">11061_1 CR5-6</strain>
    </source>
</reference>
<feature type="transmembrane region" description="Helical" evidence="1">
    <location>
        <begin position="29"/>
        <end position="48"/>
    </location>
</feature>
<protein>
    <submittedName>
        <fullName evidence="2">Uncharacterized protein</fullName>
    </submittedName>
</protein>
<proteinExistence type="predicted"/>
<evidence type="ECO:0000256" key="1">
    <source>
        <dbReference type="SAM" id="Phobius"/>
    </source>
</evidence>
<gene>
    <name evidence="2" type="ORF">PHLGIDRAFT_168658</name>
</gene>
<evidence type="ECO:0000313" key="3">
    <source>
        <dbReference type="Proteomes" id="UP000053257"/>
    </source>
</evidence>
<dbReference type="AlphaFoldDB" id="A0A0C3S834"/>
<feature type="transmembrane region" description="Helical" evidence="1">
    <location>
        <begin position="55"/>
        <end position="73"/>
    </location>
</feature>
<dbReference type="Proteomes" id="UP000053257">
    <property type="component" value="Unassembled WGS sequence"/>
</dbReference>
<dbReference type="HOGENOM" id="CLU_2237568_0_0_1"/>
<keyword evidence="1" id="KW-0472">Membrane</keyword>